<dbReference type="OrthoDB" id="6362633at2759"/>
<dbReference type="InterPro" id="IPR027417">
    <property type="entry name" value="P-loop_NTPase"/>
</dbReference>
<reference evidence="2" key="1">
    <citation type="submission" date="2017-09" db="EMBL/GenBank/DDBJ databases">
        <title>Polyketide synthases of a Diaporthe helianthi virulent isolate.</title>
        <authorList>
            <person name="Baroncelli R."/>
        </authorList>
    </citation>
    <scope>NUCLEOTIDE SEQUENCE [LARGE SCALE GENOMIC DNA]</scope>
    <source>
        <strain evidence="2">7/96</strain>
    </source>
</reference>
<evidence type="ECO:0000259" key="1">
    <source>
        <dbReference type="Pfam" id="PF00485"/>
    </source>
</evidence>
<dbReference type="STRING" id="158607.A0A2P5IFR7"/>
<sequence>MPGRIGPYQYLADMVIMYHQNSARNYGDDKQQKRRCLVALAGGLGSGKTTIAGHVRDRVEEQGYRCQVINVEGFLRPRAELSEAQLKQRGSIDTMDGEAVLHMVEELRDSRAGEDVSLPGFDEHTRETVPNGQVIRPETQVVIIEGTYVLANAQPWRKIGALVDQRWFVFVMPDVARERGARNYLDKGIVGSEEEALKRYDEIGVYTNKYVNKHSCRVDVVVENNDETVPLTE</sequence>
<dbReference type="Proteomes" id="UP000094444">
    <property type="component" value="Unassembled WGS sequence"/>
</dbReference>
<dbReference type="AlphaFoldDB" id="A0A2P5IFR7"/>
<evidence type="ECO:0000313" key="3">
    <source>
        <dbReference type="Proteomes" id="UP000094444"/>
    </source>
</evidence>
<keyword evidence="3" id="KW-1185">Reference proteome</keyword>
<feature type="domain" description="Phosphoribulokinase/uridine kinase" evidence="1">
    <location>
        <begin position="38"/>
        <end position="175"/>
    </location>
</feature>
<dbReference type="Gene3D" id="3.40.50.300">
    <property type="entry name" value="P-loop containing nucleotide triphosphate hydrolases"/>
    <property type="match status" value="1"/>
</dbReference>
<dbReference type="SUPFAM" id="SSF52540">
    <property type="entry name" value="P-loop containing nucleoside triphosphate hydrolases"/>
    <property type="match status" value="1"/>
</dbReference>
<dbReference type="EMBL" id="MAVT02000010">
    <property type="protein sequence ID" value="POS81348.1"/>
    <property type="molecule type" value="Genomic_DNA"/>
</dbReference>
<comment type="caution">
    <text evidence="2">The sequence shown here is derived from an EMBL/GenBank/DDBJ whole genome shotgun (WGS) entry which is preliminary data.</text>
</comment>
<dbReference type="GO" id="GO:0016301">
    <property type="term" value="F:kinase activity"/>
    <property type="evidence" value="ECO:0007669"/>
    <property type="project" value="UniProtKB-KW"/>
</dbReference>
<proteinExistence type="predicted"/>
<gene>
    <name evidence="2" type="ORF">DHEL01_v200278</name>
</gene>
<dbReference type="InParanoid" id="A0A2P5IFR7"/>
<name>A0A2P5IFR7_DIAHE</name>
<organism evidence="2 3">
    <name type="scientific">Diaporthe helianthi</name>
    <dbReference type="NCBI Taxonomy" id="158607"/>
    <lineage>
        <taxon>Eukaryota</taxon>
        <taxon>Fungi</taxon>
        <taxon>Dikarya</taxon>
        <taxon>Ascomycota</taxon>
        <taxon>Pezizomycotina</taxon>
        <taxon>Sordariomycetes</taxon>
        <taxon>Sordariomycetidae</taxon>
        <taxon>Diaporthales</taxon>
        <taxon>Diaporthaceae</taxon>
        <taxon>Diaporthe</taxon>
    </lineage>
</organism>
<dbReference type="Pfam" id="PF00485">
    <property type="entry name" value="PRK"/>
    <property type="match status" value="1"/>
</dbReference>
<dbReference type="PANTHER" id="PTHR10285">
    <property type="entry name" value="URIDINE KINASE"/>
    <property type="match status" value="1"/>
</dbReference>
<accession>A0A2P5IFR7</accession>
<evidence type="ECO:0000313" key="2">
    <source>
        <dbReference type="EMBL" id="POS81348.1"/>
    </source>
</evidence>
<protein>
    <submittedName>
        <fullName evidence="2">Phosphoribulokinase/uridine kinase</fullName>
    </submittedName>
</protein>
<dbReference type="InterPro" id="IPR006083">
    <property type="entry name" value="PRK/URK"/>
</dbReference>
<dbReference type="GO" id="GO:0005524">
    <property type="term" value="F:ATP binding"/>
    <property type="evidence" value="ECO:0007669"/>
    <property type="project" value="InterPro"/>
</dbReference>